<dbReference type="GO" id="GO:0005686">
    <property type="term" value="C:U2 snRNP"/>
    <property type="evidence" value="ECO:0007669"/>
    <property type="project" value="TreeGrafter"/>
</dbReference>
<dbReference type="GO" id="GO:0005681">
    <property type="term" value="C:spliceosomal complex"/>
    <property type="evidence" value="ECO:0007669"/>
    <property type="project" value="UniProtKB-KW"/>
</dbReference>
<feature type="region of interest" description="Disordered" evidence="9">
    <location>
        <begin position="484"/>
        <end position="546"/>
    </location>
</feature>
<evidence type="ECO:0000313" key="13">
    <source>
        <dbReference type="Proteomes" id="UP000271087"/>
    </source>
</evidence>
<dbReference type="GO" id="GO:0000398">
    <property type="term" value="P:mRNA splicing, via spliceosome"/>
    <property type="evidence" value="ECO:0007669"/>
    <property type="project" value="InterPro"/>
</dbReference>
<dbReference type="GO" id="GO:0030620">
    <property type="term" value="F:U2 snRNA binding"/>
    <property type="evidence" value="ECO:0007669"/>
    <property type="project" value="InterPro"/>
</dbReference>
<keyword evidence="10" id="KW-1133">Transmembrane helix</keyword>
<evidence type="ECO:0000313" key="12">
    <source>
        <dbReference type="EMBL" id="VDK73094.1"/>
    </source>
</evidence>
<accession>A0A182E8U8</accession>
<evidence type="ECO:0000256" key="4">
    <source>
        <dbReference type="ARBA" id="ARBA00022737"/>
    </source>
</evidence>
<dbReference type="InterPro" id="IPR032675">
    <property type="entry name" value="LRR_dom_sf"/>
</dbReference>
<dbReference type="PROSITE" id="PS51450">
    <property type="entry name" value="LRR"/>
    <property type="match status" value="1"/>
</dbReference>
<dbReference type="InterPro" id="IPR003603">
    <property type="entry name" value="U2A'_phosphoprotein32A_C"/>
</dbReference>
<dbReference type="AlphaFoldDB" id="A0A182E8U8"/>
<evidence type="ECO:0000256" key="2">
    <source>
        <dbReference type="ARBA" id="ARBA00022614"/>
    </source>
</evidence>
<dbReference type="EMBL" id="UYRW01001007">
    <property type="protein sequence ID" value="VDK73094.1"/>
    <property type="molecule type" value="Genomic_DNA"/>
</dbReference>
<dbReference type="Proteomes" id="UP000271087">
    <property type="component" value="Unassembled WGS sequence"/>
</dbReference>
<evidence type="ECO:0000256" key="1">
    <source>
        <dbReference type="ARBA" id="ARBA00004123"/>
    </source>
</evidence>
<keyword evidence="10" id="KW-0812">Transmembrane</keyword>
<dbReference type="SMART" id="SM00446">
    <property type="entry name" value="LRRcap"/>
    <property type="match status" value="1"/>
</dbReference>
<dbReference type="Pfam" id="PF05608">
    <property type="entry name" value="RTE1"/>
    <property type="match status" value="1"/>
</dbReference>
<evidence type="ECO:0000256" key="3">
    <source>
        <dbReference type="ARBA" id="ARBA00022728"/>
    </source>
</evidence>
<feature type="transmembrane region" description="Helical" evidence="10">
    <location>
        <begin position="157"/>
        <end position="175"/>
    </location>
</feature>
<feature type="domain" description="U2A'/phosphoprotein 32 family A C-terminal" evidence="11">
    <location>
        <begin position="358"/>
        <end position="376"/>
    </location>
</feature>
<dbReference type="PANTHER" id="PTHR10552:SF6">
    <property type="entry name" value="U2 SMALL NUCLEAR RIBONUCLEOPROTEIN A"/>
    <property type="match status" value="1"/>
</dbReference>
<keyword evidence="2" id="KW-0433">Leucine-rich repeat</keyword>
<evidence type="ECO:0000256" key="10">
    <source>
        <dbReference type="SAM" id="Phobius"/>
    </source>
</evidence>
<dbReference type="OrthoDB" id="433501at2759"/>
<gene>
    <name evidence="12" type="ORF">NOO_LOCUS4454</name>
</gene>
<evidence type="ECO:0000256" key="8">
    <source>
        <dbReference type="ARBA" id="ARBA00069881"/>
    </source>
</evidence>
<reference evidence="12 13" key="2">
    <citation type="submission" date="2018-08" db="EMBL/GenBank/DDBJ databases">
        <authorList>
            <person name="Laetsch R D."/>
            <person name="Stevens L."/>
            <person name="Kumar S."/>
            <person name="Blaxter L. M."/>
        </authorList>
    </citation>
    <scope>NUCLEOTIDE SEQUENCE [LARGE SCALE GENOMIC DNA]</scope>
</reference>
<keyword evidence="6" id="KW-0539">Nucleus</keyword>
<keyword evidence="3" id="KW-0507">mRNA processing</keyword>
<comment type="subcellular location">
    <subcellularLocation>
        <location evidence="1">Nucleus</location>
    </subcellularLocation>
</comment>
<evidence type="ECO:0000256" key="9">
    <source>
        <dbReference type="SAM" id="MobiDB-lite"/>
    </source>
</evidence>
<keyword evidence="5" id="KW-0508">mRNA splicing</keyword>
<sequence>MQLDQIDKLERGLMEVDPVRHRFPCCIVWTPIPLLTWLFPLVGHMGIATSRGIIYDFSGSFSVSEDDMAFGWPTWYRQIDPNTIDGGVEAWDRAVLDASEEYKGHMHTLFCDNCYCHVALALNKMRYGHKRDYNCFRLASMMLFKGRYVGISGFIKQWFPFAIIILSILMIIIITKDRRLYFNFPFFIHSNLTWKKEYTGVKRGVIIDVDERWKHKELRHNCQLRRIITRMVRLTVELINDSLQYLNTVRDRELSLRACKIPVLENLGVTKDQFDTIDLTDNDIKKLENIPTLRRLSTLLMHNNRVQQIMPNIGEVLPSLKTLALTNNNLCELGDIDPLVTCKKLEYLTLIGNPLTHKPQYRLYVIYKLPSVRVLDFKRVRLAERKQADSLFKGKKGQKFKNEIVKKSKVMSDDEEDRQSRNLDVEDVKKIEEAIASASSLAEVERLQAILQSGRIPERGWNRANIGDVTDEFEKNAKESNGFVAEQEDDNDSIPSPANNDVPLPADDDIPSPYRGDVNDGIQSPAASPPQEEELNNGQMEHIAEN</sequence>
<keyword evidence="3" id="KW-0747">Spliceosome</keyword>
<evidence type="ECO:0000256" key="7">
    <source>
        <dbReference type="ARBA" id="ARBA00024196"/>
    </source>
</evidence>
<evidence type="ECO:0000259" key="11">
    <source>
        <dbReference type="SMART" id="SM00446"/>
    </source>
</evidence>
<proteinExistence type="inferred from homology"/>
<dbReference type="InterPro" id="IPR044640">
    <property type="entry name" value="RU2A"/>
</dbReference>
<comment type="similarity">
    <text evidence="7">Belongs to the U2 small nuclear ribonucleoprotein A family.</text>
</comment>
<reference evidence="14" key="1">
    <citation type="submission" date="2016-06" db="UniProtKB">
        <authorList>
            <consortium name="WormBaseParasite"/>
        </authorList>
    </citation>
    <scope>IDENTIFICATION</scope>
</reference>
<dbReference type="FunFam" id="3.80.10.10:FF:000026">
    <property type="entry name" value="U2 small nuclear ribonucleoprotein A"/>
    <property type="match status" value="1"/>
</dbReference>
<name>A0A182E8U8_ONCOC</name>
<dbReference type="WBParaSite" id="nOo.2.0.1.t04454-RA">
    <property type="protein sequence ID" value="nOo.2.0.1.t04454-RA"/>
    <property type="gene ID" value="nOo.2.0.1.g04454"/>
</dbReference>
<dbReference type="InterPro" id="IPR008496">
    <property type="entry name" value="TMEM222/RTE1"/>
</dbReference>
<keyword evidence="13" id="KW-1185">Reference proteome</keyword>
<dbReference type="PANTHER" id="PTHR10552">
    <property type="entry name" value="U2 SMALL NUCLEAR RIBONUCLEOPROTEIN A"/>
    <property type="match status" value="1"/>
</dbReference>
<keyword evidence="10" id="KW-0472">Membrane</keyword>
<dbReference type="SUPFAM" id="SSF52058">
    <property type="entry name" value="L domain-like"/>
    <property type="match status" value="1"/>
</dbReference>
<dbReference type="STRING" id="42157.A0A182E8U8"/>
<dbReference type="Gene3D" id="3.80.10.10">
    <property type="entry name" value="Ribonuclease Inhibitor"/>
    <property type="match status" value="1"/>
</dbReference>
<evidence type="ECO:0000256" key="6">
    <source>
        <dbReference type="ARBA" id="ARBA00023242"/>
    </source>
</evidence>
<protein>
    <recommendedName>
        <fullName evidence="8">Probable U2 small nuclear ribonucleoprotein A'</fullName>
    </recommendedName>
</protein>
<evidence type="ECO:0000313" key="14">
    <source>
        <dbReference type="WBParaSite" id="nOo.2.0.1.t04454-RA"/>
    </source>
</evidence>
<dbReference type="InterPro" id="IPR001611">
    <property type="entry name" value="Leu-rich_rpt"/>
</dbReference>
<evidence type="ECO:0000256" key="5">
    <source>
        <dbReference type="ARBA" id="ARBA00023187"/>
    </source>
</evidence>
<dbReference type="Pfam" id="PF14580">
    <property type="entry name" value="LRR_9"/>
    <property type="match status" value="1"/>
</dbReference>
<keyword evidence="4" id="KW-0677">Repeat</keyword>
<organism evidence="14">
    <name type="scientific">Onchocerca ochengi</name>
    <name type="common">Filarial nematode worm</name>
    <dbReference type="NCBI Taxonomy" id="42157"/>
    <lineage>
        <taxon>Eukaryota</taxon>
        <taxon>Metazoa</taxon>
        <taxon>Ecdysozoa</taxon>
        <taxon>Nematoda</taxon>
        <taxon>Chromadorea</taxon>
        <taxon>Rhabditida</taxon>
        <taxon>Spirurina</taxon>
        <taxon>Spiruromorpha</taxon>
        <taxon>Filarioidea</taxon>
        <taxon>Onchocercidae</taxon>
        <taxon>Onchocerca</taxon>
    </lineage>
</organism>